<proteinExistence type="predicted"/>
<feature type="signal peptide" evidence="1">
    <location>
        <begin position="1"/>
        <end position="20"/>
    </location>
</feature>
<dbReference type="EMBL" id="CP042435">
    <property type="protein sequence ID" value="QEC68339.1"/>
    <property type="molecule type" value="Genomic_DNA"/>
</dbReference>
<accession>A0A5B8VAP6</accession>
<keyword evidence="1" id="KW-0732">Signal</keyword>
<protein>
    <recommendedName>
        <fullName evidence="4">VCBS repeat-containing protein</fullName>
    </recommendedName>
</protein>
<evidence type="ECO:0000256" key="1">
    <source>
        <dbReference type="SAM" id="SignalP"/>
    </source>
</evidence>
<dbReference type="OrthoDB" id="946181at2"/>
<evidence type="ECO:0000313" key="2">
    <source>
        <dbReference type="EMBL" id="QEC68339.1"/>
    </source>
</evidence>
<organism evidence="2 3">
    <name type="scientific">Panacibacter ginsenosidivorans</name>
    <dbReference type="NCBI Taxonomy" id="1813871"/>
    <lineage>
        <taxon>Bacteria</taxon>
        <taxon>Pseudomonadati</taxon>
        <taxon>Bacteroidota</taxon>
        <taxon>Chitinophagia</taxon>
        <taxon>Chitinophagales</taxon>
        <taxon>Chitinophagaceae</taxon>
        <taxon>Panacibacter</taxon>
    </lineage>
</organism>
<dbReference type="KEGG" id="pgin:FRZ67_13900"/>
<gene>
    <name evidence="2" type="ORF">FRZ67_13900</name>
</gene>
<evidence type="ECO:0000313" key="3">
    <source>
        <dbReference type="Proteomes" id="UP000321533"/>
    </source>
</evidence>
<feature type="chain" id="PRO_5022909223" description="VCBS repeat-containing protein" evidence="1">
    <location>
        <begin position="21"/>
        <end position="191"/>
    </location>
</feature>
<name>A0A5B8VAP6_9BACT</name>
<dbReference type="RefSeq" id="WP_147190243.1">
    <property type="nucleotide sequence ID" value="NZ_CP042435.1"/>
</dbReference>
<dbReference type="SUPFAM" id="SSF69318">
    <property type="entry name" value="Integrin alpha N-terminal domain"/>
    <property type="match status" value="1"/>
</dbReference>
<dbReference type="Proteomes" id="UP000321533">
    <property type="component" value="Chromosome"/>
</dbReference>
<sequence>MLKIIFLVLLITGLSVTADAQIKKIDTTATVGSIGYRVQCSNKDEGENQVSVSPKGFDKEVRDLAFMIRGRLRKILVDDLNGDGYPDLLLCIYGGINGEIGNITCIASSGNKSFVPVRFPDIYSDLKISEGYKGHDEFTTMISTLMQSFPVYKPGDTDIATGGTRVVQYKIMNGENGSLTFKVLRFYEKKD</sequence>
<keyword evidence="3" id="KW-1185">Reference proteome</keyword>
<dbReference type="InterPro" id="IPR028994">
    <property type="entry name" value="Integrin_alpha_N"/>
</dbReference>
<reference evidence="2 3" key="1">
    <citation type="journal article" date="2016" name="Int. J. Syst. Evol. Microbiol.">
        <title>Panacibacter ginsenosidivorans gen. nov., sp. nov., with ginsenoside converting activity isolated from soil of a ginseng field.</title>
        <authorList>
            <person name="Siddiqi M.Z."/>
            <person name="Muhammad Shafi S."/>
            <person name="Choi K.D."/>
            <person name="Im W.T."/>
        </authorList>
    </citation>
    <scope>NUCLEOTIDE SEQUENCE [LARGE SCALE GENOMIC DNA]</scope>
    <source>
        <strain evidence="2 3">Gsoil1550</strain>
    </source>
</reference>
<dbReference type="AlphaFoldDB" id="A0A5B8VAP6"/>
<evidence type="ECO:0008006" key="4">
    <source>
        <dbReference type="Google" id="ProtNLM"/>
    </source>
</evidence>